<reference evidence="2 3" key="1">
    <citation type="journal article" date="2020" name="ISME J.">
        <title>Uncovering the hidden diversity of litter-decomposition mechanisms in mushroom-forming fungi.</title>
        <authorList>
            <person name="Floudas D."/>
            <person name="Bentzer J."/>
            <person name="Ahren D."/>
            <person name="Johansson T."/>
            <person name="Persson P."/>
            <person name="Tunlid A."/>
        </authorList>
    </citation>
    <scope>NUCLEOTIDE SEQUENCE [LARGE SCALE GENOMIC DNA]</scope>
    <source>
        <strain evidence="2 3">CBS 175.51</strain>
    </source>
</reference>
<feature type="region of interest" description="Disordered" evidence="1">
    <location>
        <begin position="107"/>
        <end position="233"/>
    </location>
</feature>
<dbReference type="AlphaFoldDB" id="A0A8H5CK96"/>
<evidence type="ECO:0000313" key="2">
    <source>
        <dbReference type="EMBL" id="KAF5342383.1"/>
    </source>
</evidence>
<name>A0A8H5CK96_9AGAR</name>
<feature type="compositionally biased region" description="Basic residues" evidence="1">
    <location>
        <begin position="119"/>
        <end position="131"/>
    </location>
</feature>
<comment type="caution">
    <text evidence="2">The sequence shown here is derived from an EMBL/GenBank/DDBJ whole genome shotgun (WGS) entry which is preliminary data.</text>
</comment>
<dbReference type="EMBL" id="JAACJK010000001">
    <property type="protein sequence ID" value="KAF5342383.1"/>
    <property type="molecule type" value="Genomic_DNA"/>
</dbReference>
<gene>
    <name evidence="2" type="ORF">D9611_001850</name>
</gene>
<keyword evidence="3" id="KW-1185">Reference proteome</keyword>
<organism evidence="2 3">
    <name type="scientific">Ephemerocybe angulata</name>
    <dbReference type="NCBI Taxonomy" id="980116"/>
    <lineage>
        <taxon>Eukaryota</taxon>
        <taxon>Fungi</taxon>
        <taxon>Dikarya</taxon>
        <taxon>Basidiomycota</taxon>
        <taxon>Agaricomycotina</taxon>
        <taxon>Agaricomycetes</taxon>
        <taxon>Agaricomycetidae</taxon>
        <taxon>Agaricales</taxon>
        <taxon>Agaricineae</taxon>
        <taxon>Psathyrellaceae</taxon>
        <taxon>Ephemerocybe</taxon>
    </lineage>
</organism>
<evidence type="ECO:0000256" key="1">
    <source>
        <dbReference type="SAM" id="MobiDB-lite"/>
    </source>
</evidence>
<dbReference type="OrthoDB" id="5550090at2759"/>
<sequence length="295" mass="31646">MAITKAPRGIKVTVPRHNAQVIGAKLDSEIKKQAKDNGIRVDIAQPSHELSQAIESASEWNSLLMTARAERGPQWDIGTQQFLVEEHSELYYDSTPLFDIVNKLTEEEGGGSSREQPAHHHQLQQRPHHPQQAHPPSHHMSQFPMGSPRHQSPMRGGDRDFHPGMGGQHVDSPLRQGHGAPSMQGNFPYPASTPMRGPPGQGVFPGGTPGGGGGGPPFNPMQQQQFFGGNSAPSPMRMGSMGGLTMEDQGMGHPGMGAMGGMGMGGGMQGIPGGPPNMNRRMTRGMTEEGFPMHQ</sequence>
<evidence type="ECO:0000313" key="3">
    <source>
        <dbReference type="Proteomes" id="UP000541558"/>
    </source>
</evidence>
<feature type="compositionally biased region" description="Low complexity" evidence="1">
    <location>
        <begin position="220"/>
        <end position="229"/>
    </location>
</feature>
<protein>
    <submittedName>
        <fullName evidence="2">Uncharacterized protein</fullName>
    </submittedName>
</protein>
<feature type="compositionally biased region" description="Gly residues" evidence="1">
    <location>
        <begin position="199"/>
        <end position="216"/>
    </location>
</feature>
<accession>A0A8H5CK96</accession>
<dbReference type="Proteomes" id="UP000541558">
    <property type="component" value="Unassembled WGS sequence"/>
</dbReference>
<proteinExistence type="predicted"/>